<name>D7BM10_ARCHD</name>
<dbReference type="EMBL" id="CP002045">
    <property type="protein sequence ID" value="ADH91959.1"/>
    <property type="molecule type" value="Genomic_DNA"/>
</dbReference>
<protein>
    <recommendedName>
        <fullName evidence="5">Lipoprotein</fullName>
    </recommendedName>
</protein>
<dbReference type="eggNOG" id="COG3170">
    <property type="taxonomic scope" value="Bacteria"/>
</dbReference>
<dbReference type="AlphaFoldDB" id="D7BM10"/>
<dbReference type="OrthoDB" id="3268598at2"/>
<dbReference type="Proteomes" id="UP000000376">
    <property type="component" value="Chromosome"/>
</dbReference>
<dbReference type="KEGG" id="ahe:Arch_0198"/>
<dbReference type="RefSeq" id="WP_013169457.1">
    <property type="nucleotide sequence ID" value="NC_014218.1"/>
</dbReference>
<accession>D7BM10</accession>
<proteinExistence type="predicted"/>
<evidence type="ECO:0000313" key="4">
    <source>
        <dbReference type="Proteomes" id="UP000000376"/>
    </source>
</evidence>
<dbReference type="PROSITE" id="PS51257">
    <property type="entry name" value="PROKAR_LIPOPROTEIN"/>
    <property type="match status" value="1"/>
</dbReference>
<organism evidence="3 4">
    <name type="scientific">Arcanobacterium haemolyticum (strain ATCC 9345 / DSM 20595 / CCM 5947 / CCUG 17215 / LMG 16163 / NBRC 15585 / NCTC 8452 / 11018)</name>
    <dbReference type="NCBI Taxonomy" id="644284"/>
    <lineage>
        <taxon>Bacteria</taxon>
        <taxon>Bacillati</taxon>
        <taxon>Actinomycetota</taxon>
        <taxon>Actinomycetes</taxon>
        <taxon>Actinomycetales</taxon>
        <taxon>Actinomycetaceae</taxon>
        <taxon>Arcanobacterium</taxon>
    </lineage>
</organism>
<gene>
    <name evidence="3" type="ordered locus">Arch_0198</name>
</gene>
<dbReference type="STRING" id="644284.Arch_0198"/>
<reference evidence="3 4" key="1">
    <citation type="journal article" date="2010" name="Stand. Genomic Sci.">
        <title>Complete genome sequence of Arcanobacterium haemolyticum type strain (11018).</title>
        <authorList>
            <person name="Yasawong M."/>
            <person name="Teshima H."/>
            <person name="Lapidus A."/>
            <person name="Nolan M."/>
            <person name="Lucas S."/>
            <person name="Glavina Del Rio T."/>
            <person name="Tice H."/>
            <person name="Cheng J."/>
            <person name="Bruce D."/>
            <person name="Detter C."/>
            <person name="Tapia R."/>
            <person name="Han C."/>
            <person name="Goodwin L."/>
            <person name="Pitluck S."/>
            <person name="Liolios K."/>
            <person name="Ivanova N."/>
            <person name="Mavromatis K."/>
            <person name="Mikhailova N."/>
            <person name="Pati A."/>
            <person name="Chen A."/>
            <person name="Palaniappan K."/>
            <person name="Land M."/>
            <person name="Hauser L."/>
            <person name="Chang Y."/>
            <person name="Jeffries C."/>
            <person name="Rohde M."/>
            <person name="Sikorski J."/>
            <person name="Pukall R."/>
            <person name="Goker M."/>
            <person name="Woyke T."/>
            <person name="Bristow J."/>
            <person name="Eisen J."/>
            <person name="Markowitz V."/>
            <person name="Hugenholtz P."/>
            <person name="Kyrpides N."/>
            <person name="Klenk H."/>
        </authorList>
    </citation>
    <scope>NUCLEOTIDE SEQUENCE [LARGE SCALE GENOMIC DNA]</scope>
    <source>
        <strain evidence="4">ATCC 9345 / DSM 20595 / CCUG 17215 / LMG 16163 / NBRC 15585 / NCTC 8452 / 11018</strain>
    </source>
</reference>
<keyword evidence="4" id="KW-1185">Reference proteome</keyword>
<evidence type="ECO:0008006" key="5">
    <source>
        <dbReference type="Google" id="ProtNLM"/>
    </source>
</evidence>
<feature type="chain" id="PRO_5003093121" description="Lipoprotein" evidence="2">
    <location>
        <begin position="27"/>
        <end position="266"/>
    </location>
</feature>
<dbReference type="HOGENOM" id="CLU_077879_0_0_11"/>
<feature type="signal peptide" evidence="2">
    <location>
        <begin position="1"/>
        <end position="26"/>
    </location>
</feature>
<keyword evidence="2" id="KW-0732">Signal</keyword>
<sequence length="266" mass="28788">MSLSRKVAVIAMCASVLVLSSCKVDAALGIHPDKSTLAAVEFHDSDGLMKSAGFGDCSSLFDDILRQVKSSPDIKNIPLPSQDEIDKARDAIEITDIAKGDEFACRISWDAPQNSGERNLVTETDSTFIVKSDAKLPPEATSFIKMAETFIDLRVIIAMPGDIIRADRALIDGNRAIFTSLDSLTSGPLYVEGKKTGDADFSRIFEPAEISGGIPWWGWIAIGVGITGLIIILTLVFTRKKPVADEPLPYGFTPLEQPESTEKDVL</sequence>
<evidence type="ECO:0000256" key="2">
    <source>
        <dbReference type="SAM" id="SignalP"/>
    </source>
</evidence>
<feature type="transmembrane region" description="Helical" evidence="1">
    <location>
        <begin position="216"/>
        <end position="237"/>
    </location>
</feature>
<evidence type="ECO:0000256" key="1">
    <source>
        <dbReference type="SAM" id="Phobius"/>
    </source>
</evidence>
<keyword evidence="1" id="KW-0472">Membrane</keyword>
<keyword evidence="1" id="KW-1133">Transmembrane helix</keyword>
<evidence type="ECO:0000313" key="3">
    <source>
        <dbReference type="EMBL" id="ADH91959.1"/>
    </source>
</evidence>
<keyword evidence="1" id="KW-0812">Transmembrane</keyword>